<dbReference type="GO" id="GO:0006313">
    <property type="term" value="P:DNA transposition"/>
    <property type="evidence" value="ECO:0007669"/>
    <property type="project" value="InterPro"/>
</dbReference>
<evidence type="ECO:0000256" key="3">
    <source>
        <dbReference type="ARBA" id="ARBA00022578"/>
    </source>
</evidence>
<dbReference type="Proteomes" id="UP000826725">
    <property type="component" value="Chromosome"/>
</dbReference>
<evidence type="ECO:0000259" key="8">
    <source>
        <dbReference type="Pfam" id="PF05598"/>
    </source>
</evidence>
<comment type="similarity">
    <text evidence="2">Belongs to the transposase 11 family.</text>
</comment>
<accession>A0A8D5JMW1</accession>
<dbReference type="PANTHER" id="PTHR35604:SF2">
    <property type="entry name" value="TRANSPOSASE INSH FOR INSERTION SEQUENCE ELEMENT IS5A-RELATED"/>
    <property type="match status" value="1"/>
</dbReference>
<evidence type="ECO:0000256" key="6">
    <source>
        <dbReference type="SAM" id="MobiDB-lite"/>
    </source>
</evidence>
<evidence type="ECO:0000259" key="7">
    <source>
        <dbReference type="Pfam" id="PF01609"/>
    </source>
</evidence>
<dbReference type="NCBIfam" id="NF033581">
    <property type="entry name" value="transpos_IS5_4"/>
    <property type="match status" value="1"/>
</dbReference>
<dbReference type="InterPro" id="IPR002559">
    <property type="entry name" value="Transposase_11"/>
</dbReference>
<keyword evidence="10" id="KW-1185">Reference proteome</keyword>
<protein>
    <submittedName>
        <fullName evidence="9">IS5 family transposase ISMac22</fullName>
    </submittedName>
</protein>
<feature type="domain" description="Transposase IS4-like" evidence="7">
    <location>
        <begin position="200"/>
        <end position="349"/>
    </location>
</feature>
<keyword evidence="3" id="KW-0815">Transposition</keyword>
<organism evidence="9 10">
    <name type="scientific">Desulfomarina profundi</name>
    <dbReference type="NCBI Taxonomy" id="2772557"/>
    <lineage>
        <taxon>Bacteria</taxon>
        <taxon>Pseudomonadati</taxon>
        <taxon>Thermodesulfobacteriota</taxon>
        <taxon>Desulfobulbia</taxon>
        <taxon>Desulfobulbales</taxon>
        <taxon>Desulfobulbaceae</taxon>
        <taxon>Desulfomarina</taxon>
    </lineage>
</organism>
<sequence>MYIYSMLHNGTALDYSLRGEAMNQPGLFDYSKRLARIDNVGDPLAKLNEVIDWEQFRKLIDLSREKPRKSPAGAKGYDSILMFKVLIIQALYNLSDEKLEFQILDRYSFSRFLGIREGDKVPDSTTIFRFREELAKSNIIEILFTQFDQFLRDNGFRAQKGQIVGASIVRVPIQRNTRDENKEIKAGKKIKSWSTAKKNQKDIDVRWTKKNGKSYFGYKNHISVDVGYKFIRSYEVTDASVHDSRVFTDLLDPCNTSRDVWADSAYRSEESLTELKIQGFREHIQRKGSRKKKLTKREQQGNRTRSRIRSRVEHIFGVQAMRTGGTLLRGIGFIRIIAKIGLRNMAFNLTRYVQLVTT</sequence>
<name>A0A8D5JMW1_9BACT</name>
<proteinExistence type="inferred from homology"/>
<dbReference type="GO" id="GO:0003677">
    <property type="term" value="F:DNA binding"/>
    <property type="evidence" value="ECO:0007669"/>
    <property type="project" value="UniProtKB-KW"/>
</dbReference>
<dbReference type="KEGG" id="dbk:DGMP_01580"/>
<dbReference type="GO" id="GO:0004803">
    <property type="term" value="F:transposase activity"/>
    <property type="evidence" value="ECO:0007669"/>
    <property type="project" value="InterPro"/>
</dbReference>
<evidence type="ECO:0000256" key="1">
    <source>
        <dbReference type="ARBA" id="ARBA00003544"/>
    </source>
</evidence>
<dbReference type="EMBL" id="AP024086">
    <property type="protein sequence ID" value="BCL59465.1"/>
    <property type="molecule type" value="Genomic_DNA"/>
</dbReference>
<evidence type="ECO:0000256" key="2">
    <source>
        <dbReference type="ARBA" id="ARBA00010075"/>
    </source>
</evidence>
<keyword evidence="4" id="KW-0238">DNA-binding</keyword>
<dbReference type="AlphaFoldDB" id="A0A8D5JMW1"/>
<reference evidence="9" key="1">
    <citation type="submission" date="2020-09" db="EMBL/GenBank/DDBJ databases">
        <title>Desulfogranum mesoprofundum gen. nov., sp. nov., a novel mesophilic, sulfate-reducing chemolithoautotroph isolated from a deep-sea hydrothermal vent chimney in the Suiyo Seamount.</title>
        <authorList>
            <person name="Hashimoto Y."/>
            <person name="Nakagawa S."/>
        </authorList>
    </citation>
    <scope>NUCLEOTIDE SEQUENCE</scope>
    <source>
        <strain evidence="9">KT2</strain>
    </source>
</reference>
<evidence type="ECO:0000313" key="10">
    <source>
        <dbReference type="Proteomes" id="UP000826725"/>
    </source>
</evidence>
<evidence type="ECO:0000256" key="5">
    <source>
        <dbReference type="ARBA" id="ARBA00023172"/>
    </source>
</evidence>
<comment type="function">
    <text evidence="1">Involved in the transposition of the insertion sequence IS5.</text>
</comment>
<dbReference type="PANTHER" id="PTHR35604">
    <property type="entry name" value="TRANSPOSASE INSH FOR INSERTION SEQUENCE ELEMENT IS5A-RELATED"/>
    <property type="match status" value="1"/>
</dbReference>
<keyword evidence="5" id="KW-0233">DNA recombination</keyword>
<dbReference type="Pfam" id="PF05598">
    <property type="entry name" value="DUF772"/>
    <property type="match status" value="1"/>
</dbReference>
<feature type="compositionally biased region" description="Basic residues" evidence="6">
    <location>
        <begin position="286"/>
        <end position="295"/>
    </location>
</feature>
<dbReference type="InterPro" id="IPR047959">
    <property type="entry name" value="Transpos_IS5"/>
</dbReference>
<dbReference type="Pfam" id="PF01609">
    <property type="entry name" value="DDE_Tnp_1"/>
    <property type="match status" value="1"/>
</dbReference>
<dbReference type="InterPro" id="IPR008490">
    <property type="entry name" value="Transposase_InsH_N"/>
</dbReference>
<feature type="domain" description="Transposase InsH N-terminal" evidence="8">
    <location>
        <begin position="37"/>
        <end position="132"/>
    </location>
</feature>
<gene>
    <name evidence="9" type="ORF">DGMP_01580</name>
</gene>
<evidence type="ECO:0000256" key="4">
    <source>
        <dbReference type="ARBA" id="ARBA00023125"/>
    </source>
</evidence>
<evidence type="ECO:0000313" key="9">
    <source>
        <dbReference type="EMBL" id="BCL59465.1"/>
    </source>
</evidence>
<feature type="region of interest" description="Disordered" evidence="6">
    <location>
        <begin position="286"/>
        <end position="306"/>
    </location>
</feature>